<dbReference type="AlphaFoldDB" id="A0A5C6UKY7"/>
<protein>
    <submittedName>
        <fullName evidence="1">RecX family transcriptional regulator</fullName>
    </submittedName>
</protein>
<gene>
    <name evidence="1" type="ORF">FSZ31_03645</name>
</gene>
<comment type="caution">
    <text evidence="1">The sequence shown here is derived from an EMBL/GenBank/DDBJ whole genome shotgun (WGS) entry which is preliminary data.</text>
</comment>
<reference evidence="1 2" key="1">
    <citation type="submission" date="2019-08" db="EMBL/GenBank/DDBJ databases">
        <title>Sphingorhabdus soil sp. nov., isolated from arctic soil.</title>
        <authorList>
            <person name="Liu Y."/>
        </authorList>
    </citation>
    <scope>NUCLEOTIDE SEQUENCE [LARGE SCALE GENOMIC DNA]</scope>
    <source>
        <strain evidence="1 2">D-2Q-5-6</strain>
    </source>
</reference>
<dbReference type="Proteomes" id="UP000321129">
    <property type="component" value="Unassembled WGS sequence"/>
</dbReference>
<keyword evidence="2" id="KW-1185">Reference proteome</keyword>
<accession>A0A5C6UKY7</accession>
<dbReference type="OrthoDB" id="7432442at2"/>
<evidence type="ECO:0000313" key="1">
    <source>
        <dbReference type="EMBL" id="TXC73832.1"/>
    </source>
</evidence>
<dbReference type="EMBL" id="VOPY01000001">
    <property type="protein sequence ID" value="TXC73832.1"/>
    <property type="molecule type" value="Genomic_DNA"/>
</dbReference>
<proteinExistence type="predicted"/>
<sequence length="198" mass="22181">MYRSNSGPTVAQLCCVTNRREKTPPKPLDSASLRELAFSYVARFATTRARLGTYLGRKLRERGWNDTQPADPAALVAQMADRGYIDDAGYATMKAGSLLRRGYGKRRVANMYYADGIEEGDRREADELCEAERISAIVALARRRHFGPFADSAPDDKLRQRQLATLIRAGHEFGLAKRLLDLAREGDETRVAQRLMEG</sequence>
<evidence type="ECO:0000313" key="2">
    <source>
        <dbReference type="Proteomes" id="UP000321129"/>
    </source>
</evidence>
<name>A0A5C6UKY7_9SPHN</name>
<organism evidence="1 2">
    <name type="scientific">Flavisphingopyxis soli</name>
    <dbReference type="NCBI Taxonomy" id="2601267"/>
    <lineage>
        <taxon>Bacteria</taxon>
        <taxon>Pseudomonadati</taxon>
        <taxon>Pseudomonadota</taxon>
        <taxon>Alphaproteobacteria</taxon>
        <taxon>Sphingomonadales</taxon>
        <taxon>Sphingopyxidaceae</taxon>
        <taxon>Flavisphingopyxis</taxon>
    </lineage>
</organism>